<keyword evidence="3" id="KW-1185">Reference proteome</keyword>
<protein>
    <submittedName>
        <fullName evidence="2">Uncharacterized protein</fullName>
    </submittedName>
</protein>
<organism evidence="2 3">
    <name type="scientific">Alcanivorax sediminis</name>
    <dbReference type="NCBI Taxonomy" id="2663008"/>
    <lineage>
        <taxon>Bacteria</taxon>
        <taxon>Pseudomonadati</taxon>
        <taxon>Pseudomonadota</taxon>
        <taxon>Gammaproteobacteria</taxon>
        <taxon>Oceanospirillales</taxon>
        <taxon>Alcanivoracaceae</taxon>
        <taxon>Alcanivorax</taxon>
    </lineage>
</organism>
<feature type="signal peptide" evidence="1">
    <location>
        <begin position="1"/>
        <end position="25"/>
    </location>
</feature>
<feature type="chain" id="PRO_5026734142" evidence="1">
    <location>
        <begin position="26"/>
        <end position="667"/>
    </location>
</feature>
<evidence type="ECO:0000313" key="3">
    <source>
        <dbReference type="Proteomes" id="UP000469421"/>
    </source>
</evidence>
<evidence type="ECO:0000256" key="1">
    <source>
        <dbReference type="SAM" id="SignalP"/>
    </source>
</evidence>
<reference evidence="2 3" key="1">
    <citation type="submission" date="2019-10" db="EMBL/GenBank/DDBJ databases">
        <title>Alcanivorax sp.PA15-N-34 draft genome sequence.</title>
        <authorList>
            <person name="Liao X."/>
            <person name="Shao Z."/>
        </authorList>
    </citation>
    <scope>NUCLEOTIDE SEQUENCE [LARGE SCALE GENOMIC DNA]</scope>
    <source>
        <strain evidence="2 3">PA15-N-34</strain>
    </source>
</reference>
<proteinExistence type="predicted"/>
<dbReference type="Proteomes" id="UP000469421">
    <property type="component" value="Unassembled WGS sequence"/>
</dbReference>
<dbReference type="RefSeq" id="WP_153501379.1">
    <property type="nucleotide sequence ID" value="NZ_WIRE01000001.1"/>
</dbReference>
<dbReference type="EMBL" id="WIRE01000001">
    <property type="protein sequence ID" value="MQX54057.1"/>
    <property type="molecule type" value="Genomic_DNA"/>
</dbReference>
<name>A0A6N7LUE7_9GAMM</name>
<evidence type="ECO:0000313" key="2">
    <source>
        <dbReference type="EMBL" id="MQX54057.1"/>
    </source>
</evidence>
<sequence length="667" mass="69830">MRRNLSSTNLLLAATLALGVGQVQALTELTDESMSGVTGEGIAFLPENLQVMMSEPDVNQAGALTNRGLDTGYIRLIPVGPLTDVATNDPIYGSYTGKGDVFLYGLGISKADGNSNSRLGDPIASWGTPGNPWLVKVQSESDVQDFSTTNITGNTVSYLNLEAPLYQPGVDGAAGADAYNLKLAWWADIFNRDPGVAENLASTGTQFDVGGAGRANRLRLQAIWDGLSVNGSHVRLFQTQGGATNSGGMSTFYNNTLGAAVLVRMNSGDSTGLIGTFSDSTTENTTYSGWNNVHGGWNSTLNAAASGGNCNNGGATNTAYTNQGSAGCRYIVQNRIRTDSKTRTQTWTPPSMDSVFRFSTRESGAGQGLLNTPAIVGGSAPSFDTDEGLYLYAPNINLPIGSIAQPLIAGVAADGRNITFELTRIPNKAETYTAIYNGGNCNVHQCAPGATHGSITIGSTNYDGVNNLLTAYTGDGAVGVSFGKQVAGSATTMETRSITEVQYKQRRVLDSTWTSAYWCSTNGLTICYNYSSATGHLYQWQTRNSNGTWTTNSTAVNTPGNASCSGRACSSTSAPTGYSCPEKAGCTLWGTNTNRQWNYAVHGQWLTSSSAEVDALIGASNGVTGAPLVGNQASDPSVPATSFSGNLGSVVIDGILIQHMKFTTTGL</sequence>
<gene>
    <name evidence="2" type="ORF">GFN93_12420</name>
</gene>
<dbReference type="AlphaFoldDB" id="A0A6N7LUE7"/>
<keyword evidence="1" id="KW-0732">Signal</keyword>
<comment type="caution">
    <text evidence="2">The sequence shown here is derived from an EMBL/GenBank/DDBJ whole genome shotgun (WGS) entry which is preliminary data.</text>
</comment>
<accession>A0A6N7LUE7</accession>